<feature type="signal peptide" evidence="1">
    <location>
        <begin position="1"/>
        <end position="15"/>
    </location>
</feature>
<dbReference type="PROSITE" id="PS01009">
    <property type="entry name" value="CRISP_1"/>
    <property type="match status" value="1"/>
</dbReference>
<feature type="domain" description="SCP" evidence="2">
    <location>
        <begin position="32"/>
        <end position="183"/>
    </location>
</feature>
<reference evidence="3" key="3">
    <citation type="submission" date="2025-09" db="UniProtKB">
        <authorList>
            <consortium name="Ensembl"/>
        </authorList>
    </citation>
    <scope>IDENTIFICATION</scope>
</reference>
<keyword evidence="1" id="KW-0732">Signal</keyword>
<dbReference type="SMART" id="SM00198">
    <property type="entry name" value="SCP"/>
    <property type="match status" value="1"/>
</dbReference>
<dbReference type="Gene3D" id="3.40.33.10">
    <property type="entry name" value="CAP"/>
    <property type="match status" value="1"/>
</dbReference>
<dbReference type="PANTHER" id="PTHR10334">
    <property type="entry name" value="CYSTEINE-RICH SECRETORY PROTEIN-RELATED"/>
    <property type="match status" value="1"/>
</dbReference>
<dbReference type="InParanoid" id="H2XXT4"/>
<dbReference type="Proteomes" id="UP000008144">
    <property type="component" value="Unassembled WGS sequence"/>
</dbReference>
<protein>
    <recommendedName>
        <fullName evidence="2">SCP domain-containing protein</fullName>
    </recommendedName>
</protein>
<dbReference type="HOGENOM" id="CLU_035730_2_0_1"/>
<dbReference type="InterPro" id="IPR035940">
    <property type="entry name" value="CAP_sf"/>
</dbReference>
<dbReference type="FunFam" id="3.40.33.10:FF:000045">
    <property type="entry name" value="GLIPR1-like protein 1"/>
    <property type="match status" value="1"/>
</dbReference>
<dbReference type="GeneTree" id="ENSGT00940000163908"/>
<dbReference type="SUPFAM" id="SSF55797">
    <property type="entry name" value="PR-1-like"/>
    <property type="match status" value="1"/>
</dbReference>
<reference evidence="4" key="1">
    <citation type="journal article" date="2002" name="Science">
        <title>The draft genome of Ciona intestinalis: insights into chordate and vertebrate origins.</title>
        <authorList>
            <person name="Dehal P."/>
            <person name="Satou Y."/>
            <person name="Campbell R.K."/>
            <person name="Chapman J."/>
            <person name="Degnan B."/>
            <person name="De Tomaso A."/>
            <person name="Davidson B."/>
            <person name="Di Gregorio A."/>
            <person name="Gelpke M."/>
            <person name="Goodstein D.M."/>
            <person name="Harafuji N."/>
            <person name="Hastings K.E."/>
            <person name="Ho I."/>
            <person name="Hotta K."/>
            <person name="Huang W."/>
            <person name="Kawashima T."/>
            <person name="Lemaire P."/>
            <person name="Martinez D."/>
            <person name="Meinertzhagen I.A."/>
            <person name="Necula S."/>
            <person name="Nonaka M."/>
            <person name="Putnam N."/>
            <person name="Rash S."/>
            <person name="Saiga H."/>
            <person name="Satake M."/>
            <person name="Terry A."/>
            <person name="Yamada L."/>
            <person name="Wang H.G."/>
            <person name="Awazu S."/>
            <person name="Azumi K."/>
            <person name="Boore J."/>
            <person name="Branno M."/>
            <person name="Chin-Bow S."/>
            <person name="DeSantis R."/>
            <person name="Doyle S."/>
            <person name="Francino P."/>
            <person name="Keys D.N."/>
            <person name="Haga S."/>
            <person name="Hayashi H."/>
            <person name="Hino K."/>
            <person name="Imai K.S."/>
            <person name="Inaba K."/>
            <person name="Kano S."/>
            <person name="Kobayashi K."/>
            <person name="Kobayashi M."/>
            <person name="Lee B.I."/>
            <person name="Makabe K.W."/>
            <person name="Manohar C."/>
            <person name="Matassi G."/>
            <person name="Medina M."/>
            <person name="Mochizuki Y."/>
            <person name="Mount S."/>
            <person name="Morishita T."/>
            <person name="Miura S."/>
            <person name="Nakayama A."/>
            <person name="Nishizaka S."/>
            <person name="Nomoto H."/>
            <person name="Ohta F."/>
            <person name="Oishi K."/>
            <person name="Rigoutsos I."/>
            <person name="Sano M."/>
            <person name="Sasaki A."/>
            <person name="Sasakura Y."/>
            <person name="Shoguchi E."/>
            <person name="Shin-i T."/>
            <person name="Spagnuolo A."/>
            <person name="Stainier D."/>
            <person name="Suzuki M.M."/>
            <person name="Tassy O."/>
            <person name="Takatori N."/>
            <person name="Tokuoka M."/>
            <person name="Yagi K."/>
            <person name="Yoshizaki F."/>
            <person name="Wada S."/>
            <person name="Zhang C."/>
            <person name="Hyatt P.D."/>
            <person name="Larimer F."/>
            <person name="Detter C."/>
            <person name="Doggett N."/>
            <person name="Glavina T."/>
            <person name="Hawkins T."/>
            <person name="Richardson P."/>
            <person name="Lucas S."/>
            <person name="Kohara Y."/>
            <person name="Levine M."/>
            <person name="Satoh N."/>
            <person name="Rokhsar D.S."/>
        </authorList>
    </citation>
    <scope>NUCLEOTIDE SEQUENCE [LARGE SCALE GENOMIC DNA]</scope>
</reference>
<reference evidence="3" key="2">
    <citation type="submission" date="2025-08" db="UniProtKB">
        <authorList>
            <consortium name="Ensembl"/>
        </authorList>
    </citation>
    <scope>IDENTIFICATION</scope>
</reference>
<dbReference type="AlphaFoldDB" id="H2XXT4"/>
<dbReference type="STRING" id="7719.ENSCINP00000034468"/>
<dbReference type="InterPro" id="IPR018244">
    <property type="entry name" value="Allrgn_V5/Tpx1_CS"/>
</dbReference>
<keyword evidence="4" id="KW-1185">Reference proteome</keyword>
<dbReference type="InterPro" id="IPR001283">
    <property type="entry name" value="CRISP-related"/>
</dbReference>
<dbReference type="Ensembl" id="ENSCINT00000036128.1">
    <property type="protein sequence ID" value="ENSCINP00000034468.1"/>
    <property type="gene ID" value="ENSCING00000019126.1"/>
</dbReference>
<evidence type="ECO:0000313" key="4">
    <source>
        <dbReference type="Proteomes" id="UP000008144"/>
    </source>
</evidence>
<name>H2XXT4_CIOIN</name>
<evidence type="ECO:0000256" key="1">
    <source>
        <dbReference type="SAM" id="SignalP"/>
    </source>
</evidence>
<organism evidence="3 4">
    <name type="scientific">Ciona intestinalis</name>
    <name type="common">Transparent sea squirt</name>
    <name type="synonym">Ascidia intestinalis</name>
    <dbReference type="NCBI Taxonomy" id="7719"/>
    <lineage>
        <taxon>Eukaryota</taxon>
        <taxon>Metazoa</taxon>
        <taxon>Chordata</taxon>
        <taxon>Tunicata</taxon>
        <taxon>Ascidiacea</taxon>
        <taxon>Phlebobranchia</taxon>
        <taxon>Cionidae</taxon>
        <taxon>Ciona</taxon>
    </lineage>
</organism>
<feature type="chain" id="PRO_5012610127" description="SCP domain-containing protein" evidence="1">
    <location>
        <begin position="16"/>
        <end position="207"/>
    </location>
</feature>
<evidence type="ECO:0000259" key="2">
    <source>
        <dbReference type="SMART" id="SM00198"/>
    </source>
</evidence>
<sequence length="207" mass="23807">LYLLMLYHCRIVALTHQFGACAVREATVMNEDEKLYALFMHNEARGRANPSASNMVRMIWDKALEQDAIEYSRKCIYEHDPDRSVGRKFNHVGENLYIGFPALGPKEFLKVSIDFWNNERFNYTFDTNECTLLCGHYTQMLWDDTFALGCGISLCNNIDAGDRVLDIGQLLVCRYGPAGNINNRRPYVRGTYCAVCPRDYWCEGNLC</sequence>
<dbReference type="OMA" id="ACKFEHN"/>
<accession>H2XXT4</accession>
<dbReference type="PROSITE" id="PS01010">
    <property type="entry name" value="CRISP_2"/>
    <property type="match status" value="1"/>
</dbReference>
<dbReference type="GO" id="GO:0005615">
    <property type="term" value="C:extracellular space"/>
    <property type="evidence" value="ECO:0000318"/>
    <property type="project" value="GO_Central"/>
</dbReference>
<evidence type="ECO:0000313" key="3">
    <source>
        <dbReference type="Ensembl" id="ENSCINP00000034468.1"/>
    </source>
</evidence>
<proteinExistence type="predicted"/>
<dbReference type="InterPro" id="IPR014044">
    <property type="entry name" value="CAP_dom"/>
</dbReference>
<dbReference type="PRINTS" id="PR00837">
    <property type="entry name" value="V5TPXLIKE"/>
</dbReference>
<dbReference type="Pfam" id="PF00188">
    <property type="entry name" value="CAP"/>
    <property type="match status" value="1"/>
</dbReference>